<keyword evidence="2" id="KW-0805">Transcription regulation</keyword>
<proteinExistence type="inferred from homology"/>
<dbReference type="Proteomes" id="UP001153328">
    <property type="component" value="Unassembled WGS sequence"/>
</dbReference>
<comment type="caution">
    <text evidence="7">The sequence shown here is derived from an EMBL/GenBank/DDBJ whole genome shotgun (WGS) entry which is preliminary data.</text>
</comment>
<dbReference type="EMBL" id="CAJVAX010000021">
    <property type="protein sequence ID" value="CAG7656219.1"/>
    <property type="molecule type" value="Genomic_DNA"/>
</dbReference>
<gene>
    <name evidence="7" type="ORF">SBRY_70393</name>
</gene>
<dbReference type="NCBIfam" id="TIGR02937">
    <property type="entry name" value="sigma70-ECF"/>
    <property type="match status" value="1"/>
</dbReference>
<evidence type="ECO:0000313" key="8">
    <source>
        <dbReference type="Proteomes" id="UP001153328"/>
    </source>
</evidence>
<dbReference type="InterPro" id="IPR013324">
    <property type="entry name" value="RNA_pol_sigma_r3/r4-like"/>
</dbReference>
<sequence>MAEPDPPASGGPAAGDRAATARLVRAAQRGDTLAMNDLLDELAPFVGRICAPIALDDGPDAAQEALTVVFRSLRGLKEPAALYGWVRTIAAREAVRVARRAARAVPAELAELPAPGDPQLAADIRDVLARLSPEHRAVLVLRDLEGLDERTAAERLGLRVGTVKSRLHRARDTFRKAWSA</sequence>
<evidence type="ECO:0000259" key="6">
    <source>
        <dbReference type="Pfam" id="PF08281"/>
    </source>
</evidence>
<keyword evidence="5" id="KW-0804">Transcription</keyword>
<reference evidence="7" key="1">
    <citation type="submission" date="2021-06" db="EMBL/GenBank/DDBJ databases">
        <authorList>
            <person name="Arsene-Ploetze F."/>
        </authorList>
    </citation>
    <scope>NUCLEOTIDE SEQUENCE</scope>
    <source>
        <strain evidence="7">SBRY1</strain>
    </source>
</reference>
<dbReference type="Gene3D" id="1.10.1740.10">
    <property type="match status" value="1"/>
</dbReference>
<keyword evidence="4" id="KW-0238">DNA-binding</keyword>
<organism evidence="7 8">
    <name type="scientific">Actinacidiphila bryophytorum</name>
    <dbReference type="NCBI Taxonomy" id="1436133"/>
    <lineage>
        <taxon>Bacteria</taxon>
        <taxon>Bacillati</taxon>
        <taxon>Actinomycetota</taxon>
        <taxon>Actinomycetes</taxon>
        <taxon>Kitasatosporales</taxon>
        <taxon>Streptomycetaceae</taxon>
        <taxon>Actinacidiphila</taxon>
    </lineage>
</organism>
<dbReference type="PANTHER" id="PTHR43133:SF8">
    <property type="entry name" value="RNA POLYMERASE SIGMA FACTOR HI_1459-RELATED"/>
    <property type="match status" value="1"/>
</dbReference>
<dbReference type="InterPro" id="IPR039425">
    <property type="entry name" value="RNA_pol_sigma-70-like"/>
</dbReference>
<protein>
    <submittedName>
        <fullName evidence="7">RNA polymerase subunit sigma-24</fullName>
    </submittedName>
</protein>
<dbReference type="SUPFAM" id="SSF88946">
    <property type="entry name" value="Sigma2 domain of RNA polymerase sigma factors"/>
    <property type="match status" value="1"/>
</dbReference>
<dbReference type="Gene3D" id="1.10.10.10">
    <property type="entry name" value="Winged helix-like DNA-binding domain superfamily/Winged helix DNA-binding domain"/>
    <property type="match status" value="1"/>
</dbReference>
<keyword evidence="8" id="KW-1185">Reference proteome</keyword>
<comment type="similarity">
    <text evidence="1">Belongs to the sigma-70 factor family. ECF subfamily.</text>
</comment>
<name>A0A9W4MG80_9ACTN</name>
<accession>A0A9W4MG80</accession>
<evidence type="ECO:0000256" key="1">
    <source>
        <dbReference type="ARBA" id="ARBA00010641"/>
    </source>
</evidence>
<evidence type="ECO:0000256" key="4">
    <source>
        <dbReference type="ARBA" id="ARBA00023125"/>
    </source>
</evidence>
<dbReference type="Pfam" id="PF08281">
    <property type="entry name" value="Sigma70_r4_2"/>
    <property type="match status" value="1"/>
</dbReference>
<dbReference type="CDD" id="cd06171">
    <property type="entry name" value="Sigma70_r4"/>
    <property type="match status" value="1"/>
</dbReference>
<evidence type="ECO:0000313" key="7">
    <source>
        <dbReference type="EMBL" id="CAG7656219.1"/>
    </source>
</evidence>
<dbReference type="SUPFAM" id="SSF88659">
    <property type="entry name" value="Sigma3 and sigma4 domains of RNA polymerase sigma factors"/>
    <property type="match status" value="1"/>
</dbReference>
<dbReference type="InterPro" id="IPR013325">
    <property type="entry name" value="RNA_pol_sigma_r2"/>
</dbReference>
<dbReference type="GO" id="GO:0006352">
    <property type="term" value="P:DNA-templated transcription initiation"/>
    <property type="evidence" value="ECO:0007669"/>
    <property type="project" value="InterPro"/>
</dbReference>
<evidence type="ECO:0000256" key="2">
    <source>
        <dbReference type="ARBA" id="ARBA00023015"/>
    </source>
</evidence>
<evidence type="ECO:0000256" key="3">
    <source>
        <dbReference type="ARBA" id="ARBA00023082"/>
    </source>
</evidence>
<dbReference type="GO" id="GO:0016987">
    <property type="term" value="F:sigma factor activity"/>
    <property type="evidence" value="ECO:0007669"/>
    <property type="project" value="UniProtKB-KW"/>
</dbReference>
<dbReference type="GO" id="GO:0003677">
    <property type="term" value="F:DNA binding"/>
    <property type="evidence" value="ECO:0007669"/>
    <property type="project" value="UniProtKB-KW"/>
</dbReference>
<dbReference type="InterPro" id="IPR036388">
    <property type="entry name" value="WH-like_DNA-bd_sf"/>
</dbReference>
<dbReference type="PANTHER" id="PTHR43133">
    <property type="entry name" value="RNA POLYMERASE ECF-TYPE SIGMA FACTO"/>
    <property type="match status" value="1"/>
</dbReference>
<keyword evidence="3" id="KW-0731">Sigma factor</keyword>
<dbReference type="InterPro" id="IPR014284">
    <property type="entry name" value="RNA_pol_sigma-70_dom"/>
</dbReference>
<evidence type="ECO:0000256" key="5">
    <source>
        <dbReference type="ARBA" id="ARBA00023163"/>
    </source>
</evidence>
<dbReference type="AlphaFoldDB" id="A0A9W4MG80"/>
<dbReference type="InterPro" id="IPR013249">
    <property type="entry name" value="RNA_pol_sigma70_r4_t2"/>
</dbReference>
<feature type="domain" description="RNA polymerase sigma factor 70 region 4 type 2" evidence="6">
    <location>
        <begin position="123"/>
        <end position="171"/>
    </location>
</feature>